<dbReference type="InterPro" id="IPR050678">
    <property type="entry name" value="DNA_Partitioning_ATPase"/>
</dbReference>
<dbReference type="InterPro" id="IPR025669">
    <property type="entry name" value="AAA_dom"/>
</dbReference>
<dbReference type="EMBL" id="JBIMSN010000096">
    <property type="protein sequence ID" value="MFH5231020.1"/>
    <property type="molecule type" value="Genomic_DNA"/>
</dbReference>
<proteinExistence type="predicted"/>
<feature type="domain" description="AAA" evidence="1">
    <location>
        <begin position="3"/>
        <end position="196"/>
    </location>
</feature>
<gene>
    <name evidence="4" type="ORF">ACHIPV_20785</name>
    <name evidence="2" type="ORF">ACHIPZ_13095</name>
    <name evidence="3" type="ORF">ACHIRB_20990</name>
</gene>
<dbReference type="SUPFAM" id="SSF52540">
    <property type="entry name" value="P-loop containing nucleoside triphosphate hydrolases"/>
    <property type="match status" value="1"/>
</dbReference>
<dbReference type="PANTHER" id="PTHR13696:SF52">
    <property type="entry name" value="PARA FAMILY PROTEIN CT_582"/>
    <property type="match status" value="1"/>
</dbReference>
<keyword evidence="7" id="KW-1185">Reference proteome</keyword>
<dbReference type="RefSeq" id="WP_395114777.1">
    <property type="nucleotide sequence ID" value="NZ_JBIMSN010000096.1"/>
</dbReference>
<dbReference type="Pfam" id="PF13614">
    <property type="entry name" value="AAA_31"/>
    <property type="match status" value="1"/>
</dbReference>
<evidence type="ECO:0000259" key="1">
    <source>
        <dbReference type="Pfam" id="PF13614"/>
    </source>
</evidence>
<dbReference type="CDD" id="cd02042">
    <property type="entry name" value="ParAB_family"/>
    <property type="match status" value="1"/>
</dbReference>
<dbReference type="PANTHER" id="PTHR13696">
    <property type="entry name" value="P-LOOP CONTAINING NUCLEOSIDE TRIPHOSPHATE HYDROLASE"/>
    <property type="match status" value="1"/>
</dbReference>
<comment type="caution">
    <text evidence="3">The sequence shown here is derived from an EMBL/GenBank/DDBJ whole genome shotgun (WGS) entry which is preliminary data.</text>
</comment>
<dbReference type="InterPro" id="IPR027417">
    <property type="entry name" value="P-loop_NTPase"/>
</dbReference>
<reference evidence="5 6" key="1">
    <citation type="submission" date="2024-10" db="EMBL/GenBank/DDBJ databases">
        <authorList>
            <person name="Riesco R."/>
        </authorList>
    </citation>
    <scope>NUCLEOTIDE SEQUENCE [LARGE SCALE GENOMIC DNA]</scope>
    <source>
        <strain evidence="4 6">NCIMB 15448</strain>
        <strain evidence="2 5">NCIMB 15449</strain>
        <strain evidence="3 7">NCIMB 15450</strain>
    </source>
</reference>
<evidence type="ECO:0000313" key="7">
    <source>
        <dbReference type="Proteomes" id="UP001609219"/>
    </source>
</evidence>
<evidence type="ECO:0000313" key="2">
    <source>
        <dbReference type="EMBL" id="MFH5209122.1"/>
    </source>
</evidence>
<dbReference type="EMBL" id="JBIMSP010000039">
    <property type="protein sequence ID" value="MFH5244290.1"/>
    <property type="molecule type" value="Genomic_DNA"/>
</dbReference>
<dbReference type="Gene3D" id="3.40.50.300">
    <property type="entry name" value="P-loop containing nucleotide triphosphate hydrolases"/>
    <property type="match status" value="1"/>
</dbReference>
<dbReference type="Proteomes" id="UP001609175">
    <property type="component" value="Unassembled WGS sequence"/>
</dbReference>
<dbReference type="Proteomes" id="UP001609176">
    <property type="component" value="Unassembled WGS sequence"/>
</dbReference>
<sequence>MTHVISMINLKGGVGKTTTTVALAEILAGELNKRVLVIDLDPQTNATTMLLGEKEWTTANAAGLTLATLFKDSLRPEGEAAEFNLEKTLQKQVSPVSAVKKLDLLPSSLDLIDVQDRLAAVPSGRYYTDRPVDLLYKSTRKLLPDYDYVLIDCPPNLGIITLNGLRMSQGYVIPTKPDVLSTYGIPQILTRVSGFAEGLLDDDIVPLGIVINMYRAGTTVHETTLRALRLDVKASKLPPLFDAIIPHGDAVAGAAEFTTASTLRQRWGYKGHFDQLSALAVELDARAKAQL</sequence>
<evidence type="ECO:0000313" key="4">
    <source>
        <dbReference type="EMBL" id="MFH5244290.1"/>
    </source>
</evidence>
<dbReference type="Proteomes" id="UP001609219">
    <property type="component" value="Unassembled WGS sequence"/>
</dbReference>
<accession>A0ABW7KAR0</accession>
<organism evidence="3 7">
    <name type="scientific">Antrihabitans spumae</name>
    <dbReference type="NCBI Taxonomy" id="3373370"/>
    <lineage>
        <taxon>Bacteria</taxon>
        <taxon>Bacillati</taxon>
        <taxon>Actinomycetota</taxon>
        <taxon>Actinomycetes</taxon>
        <taxon>Mycobacteriales</taxon>
        <taxon>Nocardiaceae</taxon>
        <taxon>Antrihabitans</taxon>
    </lineage>
</organism>
<protein>
    <submittedName>
        <fullName evidence="3">ParA family protein</fullName>
    </submittedName>
</protein>
<evidence type="ECO:0000313" key="6">
    <source>
        <dbReference type="Proteomes" id="UP001609176"/>
    </source>
</evidence>
<evidence type="ECO:0000313" key="3">
    <source>
        <dbReference type="EMBL" id="MFH5231020.1"/>
    </source>
</evidence>
<name>A0ABW7KAR0_9NOCA</name>
<dbReference type="EMBL" id="JBIMSO010000050">
    <property type="protein sequence ID" value="MFH5209122.1"/>
    <property type="molecule type" value="Genomic_DNA"/>
</dbReference>
<evidence type="ECO:0000313" key="5">
    <source>
        <dbReference type="Proteomes" id="UP001609175"/>
    </source>
</evidence>